<dbReference type="AlphaFoldDB" id="A0A378JTE0"/>
<evidence type="ECO:0000313" key="4">
    <source>
        <dbReference type="Proteomes" id="UP000254040"/>
    </source>
</evidence>
<evidence type="ECO:0000313" key="3">
    <source>
        <dbReference type="Proteomes" id="UP000054985"/>
    </source>
</evidence>
<dbReference type="Proteomes" id="UP000054985">
    <property type="component" value="Unassembled WGS sequence"/>
</dbReference>
<sequence length="51" mass="5949">MEDCHKLLASKINVFIRNYIGYNVYFLNQSGLGLHDLGLYYKLRNYYGLGS</sequence>
<dbReference type="EMBL" id="UGOG01000001">
    <property type="protein sequence ID" value="STX62005.1"/>
    <property type="molecule type" value="Genomic_DNA"/>
</dbReference>
<dbReference type="EMBL" id="LNYN01000014">
    <property type="protein sequence ID" value="KTD35420.1"/>
    <property type="molecule type" value="Genomic_DNA"/>
</dbReference>
<evidence type="ECO:0000313" key="2">
    <source>
        <dbReference type="EMBL" id="STX62005.1"/>
    </source>
</evidence>
<dbReference type="Proteomes" id="UP000254040">
    <property type="component" value="Unassembled WGS sequence"/>
</dbReference>
<name>A0A378JTE0_9GAMM</name>
<keyword evidence="3" id="KW-1185">Reference proteome</keyword>
<protein>
    <submittedName>
        <fullName evidence="2">Uncharacterized protein</fullName>
    </submittedName>
</protein>
<organism evidence="2 4">
    <name type="scientific">Legionella moravica</name>
    <dbReference type="NCBI Taxonomy" id="39962"/>
    <lineage>
        <taxon>Bacteria</taxon>
        <taxon>Pseudomonadati</taxon>
        <taxon>Pseudomonadota</taxon>
        <taxon>Gammaproteobacteria</taxon>
        <taxon>Legionellales</taxon>
        <taxon>Legionellaceae</taxon>
        <taxon>Legionella</taxon>
    </lineage>
</organism>
<proteinExistence type="predicted"/>
<dbReference type="STRING" id="39962.Lmor_0867"/>
<evidence type="ECO:0000313" key="1">
    <source>
        <dbReference type="EMBL" id="KTD35420.1"/>
    </source>
</evidence>
<reference evidence="2 4" key="2">
    <citation type="submission" date="2018-06" db="EMBL/GenBank/DDBJ databases">
        <authorList>
            <consortium name="Pathogen Informatics"/>
            <person name="Doyle S."/>
        </authorList>
    </citation>
    <scope>NUCLEOTIDE SEQUENCE [LARGE SCALE GENOMIC DNA]</scope>
    <source>
        <strain evidence="2 4">NCTC12239</strain>
    </source>
</reference>
<reference evidence="1 3" key="1">
    <citation type="submission" date="2015-11" db="EMBL/GenBank/DDBJ databases">
        <title>Genomic analysis of 38 Legionella species identifies large and diverse effector repertoires.</title>
        <authorList>
            <person name="Burstein D."/>
            <person name="Amaro F."/>
            <person name="Zusman T."/>
            <person name="Lifshitz Z."/>
            <person name="Cohen O."/>
            <person name="Gilbert J.A."/>
            <person name="Pupko T."/>
            <person name="Shuman H.A."/>
            <person name="Segal G."/>
        </authorList>
    </citation>
    <scope>NUCLEOTIDE SEQUENCE [LARGE SCALE GENOMIC DNA]</scope>
    <source>
        <strain evidence="1 3">ATCC 43877</strain>
    </source>
</reference>
<gene>
    <name evidence="1" type="ORF">Lmor_0867</name>
    <name evidence="2" type="ORF">NCTC12239_00923</name>
</gene>
<accession>A0A378JTE0</accession>